<keyword evidence="1" id="KW-1133">Transmembrane helix</keyword>
<evidence type="ECO:0000313" key="3">
    <source>
        <dbReference type="Proteomes" id="UP001597299"/>
    </source>
</evidence>
<name>A0ABW4Z385_9HYPH</name>
<evidence type="ECO:0000313" key="2">
    <source>
        <dbReference type="EMBL" id="MFD2142698.1"/>
    </source>
</evidence>
<comment type="caution">
    <text evidence="2">The sequence shown here is derived from an EMBL/GenBank/DDBJ whole genome shotgun (WGS) entry which is preliminary data.</text>
</comment>
<evidence type="ECO:0000256" key="1">
    <source>
        <dbReference type="SAM" id="Phobius"/>
    </source>
</evidence>
<keyword evidence="1" id="KW-0472">Membrane</keyword>
<keyword evidence="1" id="KW-0812">Transmembrane</keyword>
<accession>A0ABW4Z385</accession>
<dbReference type="EMBL" id="JBHUHD010000001">
    <property type="protein sequence ID" value="MFD2142698.1"/>
    <property type="molecule type" value="Genomic_DNA"/>
</dbReference>
<proteinExistence type="predicted"/>
<protein>
    <submittedName>
        <fullName evidence="2">Uncharacterized protein</fullName>
    </submittedName>
</protein>
<reference evidence="3" key="1">
    <citation type="journal article" date="2019" name="Int. J. Syst. Evol. Microbiol.">
        <title>The Global Catalogue of Microorganisms (GCM) 10K type strain sequencing project: providing services to taxonomists for standard genome sequencing and annotation.</title>
        <authorList>
            <consortium name="The Broad Institute Genomics Platform"/>
            <consortium name="The Broad Institute Genome Sequencing Center for Infectious Disease"/>
            <person name="Wu L."/>
            <person name="Ma J."/>
        </authorList>
    </citation>
    <scope>NUCLEOTIDE SEQUENCE [LARGE SCALE GENOMIC DNA]</scope>
    <source>
        <strain evidence="3">CCM 7435</strain>
    </source>
</reference>
<dbReference type="Proteomes" id="UP001597299">
    <property type="component" value="Unassembled WGS sequence"/>
</dbReference>
<feature type="transmembrane region" description="Helical" evidence="1">
    <location>
        <begin position="91"/>
        <end position="117"/>
    </location>
</feature>
<sequence length="122" mass="13308">MLFRRDTANMWTLITPPTVWALHFLFCYVAAAIVCAKDPSWLPGLRLAIAGATLLALGLILLAGLQAHRHWGFGDDLPPHDEATDEDRQHFLGFATLLLVGLSAVAVLFGALPALFITECVR</sequence>
<feature type="transmembrane region" description="Helical" evidence="1">
    <location>
        <begin position="48"/>
        <end position="71"/>
    </location>
</feature>
<keyword evidence="3" id="KW-1185">Reference proteome</keyword>
<feature type="transmembrane region" description="Helical" evidence="1">
    <location>
        <begin position="20"/>
        <end position="36"/>
    </location>
</feature>
<organism evidence="2 3">
    <name type="scientific">Ancylobacter oerskovii</name>
    <dbReference type="NCBI Taxonomy" id="459519"/>
    <lineage>
        <taxon>Bacteria</taxon>
        <taxon>Pseudomonadati</taxon>
        <taxon>Pseudomonadota</taxon>
        <taxon>Alphaproteobacteria</taxon>
        <taxon>Hyphomicrobiales</taxon>
        <taxon>Xanthobacteraceae</taxon>
        <taxon>Ancylobacter</taxon>
    </lineage>
</organism>
<gene>
    <name evidence="2" type="ORF">ACFSNC_20005</name>
</gene>
<dbReference type="RefSeq" id="WP_213353523.1">
    <property type="nucleotide sequence ID" value="NZ_JAHBGB010000037.1"/>
</dbReference>